<sequence>MTEMGNIEEIVRNATRAASDKKISIEAKSQSLILIDDEAWDEDAIPARPWVAEGFLLRGAVTVIVGAPAAGKSSLMVGWAASLALGMEYGKLRPVKALSVMTYNVEDDRDEQRRRFTAFLRWSGHSPCQLGSKLTRLGTDGVGTLLALNSENGIQGTPAMQQLERELEARKPDVLMLDPFVELHEVEENDNTSVRTVMAYFRSLAIKYNMAVVLLHHTRKGAAGSPGDPDVARGASAVIGAARIVLTVSVMTEQEAQNFGLPADHHRYFSRVDGAKINAAPIGKEEWFERQSYELSNGDRVAMMRPWTPPQDSVSVEQKLAITADLEKGSSTGPWNPRITSEDRSVKMVFDRHGVTGKLAQKKLLDELKHQGWEITEYRKSNRVPAKGLRSPDGAPVHVDWLEGGSND</sequence>
<dbReference type="EMBL" id="JOMM01000018">
    <property type="protein sequence ID" value="OUI86602.1"/>
    <property type="molecule type" value="Genomic_DNA"/>
</dbReference>
<accession>A0A252AAJ6</accession>
<dbReference type="Proteomes" id="UP000194565">
    <property type="component" value="Unassembled WGS sequence"/>
</dbReference>
<gene>
    <name evidence="1" type="ORF">HC62_04055</name>
</gene>
<reference evidence="1 2" key="1">
    <citation type="submission" date="2014-06" db="EMBL/GenBank/DDBJ databases">
        <authorList>
            <person name="Ju J."/>
            <person name="Zhang J."/>
        </authorList>
    </citation>
    <scope>NUCLEOTIDE SEQUENCE [LARGE SCALE GENOMIC DNA]</scope>
    <source>
        <strain evidence="1">DmW_042</strain>
    </source>
</reference>
<dbReference type="SUPFAM" id="SSF52540">
    <property type="entry name" value="P-loop containing nucleoside triphosphate hydrolases"/>
    <property type="match status" value="1"/>
</dbReference>
<dbReference type="AlphaFoldDB" id="A0A252AAJ6"/>
<comment type="caution">
    <text evidence="1">The sequence shown here is derived from an EMBL/GenBank/DDBJ whole genome shotgun (WGS) entry which is preliminary data.</text>
</comment>
<protein>
    <recommendedName>
        <fullName evidence="3">AAA family ATPase</fullName>
    </recommendedName>
</protein>
<organism evidence="1 2">
    <name type="scientific">Acetobacter tropicalis</name>
    <dbReference type="NCBI Taxonomy" id="104102"/>
    <lineage>
        <taxon>Bacteria</taxon>
        <taxon>Pseudomonadati</taxon>
        <taxon>Pseudomonadota</taxon>
        <taxon>Alphaproteobacteria</taxon>
        <taxon>Acetobacterales</taxon>
        <taxon>Acetobacteraceae</taxon>
        <taxon>Acetobacter</taxon>
    </lineage>
</organism>
<evidence type="ECO:0000313" key="1">
    <source>
        <dbReference type="EMBL" id="OUI86602.1"/>
    </source>
</evidence>
<proteinExistence type="predicted"/>
<dbReference type="InterPro" id="IPR027417">
    <property type="entry name" value="P-loop_NTPase"/>
</dbReference>
<dbReference type="Pfam" id="PF13481">
    <property type="entry name" value="AAA_25"/>
    <property type="match status" value="1"/>
</dbReference>
<dbReference type="RefSeq" id="WP_086640731.1">
    <property type="nucleotide sequence ID" value="NZ_JOMM01000018.1"/>
</dbReference>
<evidence type="ECO:0008006" key="3">
    <source>
        <dbReference type="Google" id="ProtNLM"/>
    </source>
</evidence>
<evidence type="ECO:0000313" key="2">
    <source>
        <dbReference type="Proteomes" id="UP000194565"/>
    </source>
</evidence>
<name>A0A252AAJ6_9PROT</name>
<dbReference type="Gene3D" id="3.40.50.300">
    <property type="entry name" value="P-loop containing nucleotide triphosphate hydrolases"/>
    <property type="match status" value="1"/>
</dbReference>